<protein>
    <submittedName>
        <fullName evidence="2">Uncharacterized protein</fullName>
    </submittedName>
</protein>
<proteinExistence type="predicted"/>
<comment type="caution">
    <text evidence="2">The sequence shown here is derived from an EMBL/GenBank/DDBJ whole genome shotgun (WGS) entry which is preliminary data.</text>
</comment>
<reference evidence="2 3" key="1">
    <citation type="journal article" date="2023" name="Nucleic Acids Res.">
        <title>The hologenome of Daphnia magna reveals possible DNA methylation and microbiome-mediated evolution of the host genome.</title>
        <authorList>
            <person name="Chaturvedi A."/>
            <person name="Li X."/>
            <person name="Dhandapani V."/>
            <person name="Marshall H."/>
            <person name="Kissane S."/>
            <person name="Cuenca-Cambronero M."/>
            <person name="Asole G."/>
            <person name="Calvet F."/>
            <person name="Ruiz-Romero M."/>
            <person name="Marangio P."/>
            <person name="Guigo R."/>
            <person name="Rago D."/>
            <person name="Mirbahai L."/>
            <person name="Eastwood N."/>
            <person name="Colbourne J.K."/>
            <person name="Zhou J."/>
            <person name="Mallon E."/>
            <person name="Orsini L."/>
        </authorList>
    </citation>
    <scope>NUCLEOTIDE SEQUENCE [LARGE SCALE GENOMIC DNA]</scope>
    <source>
        <strain evidence="2">LRV0_1</strain>
    </source>
</reference>
<evidence type="ECO:0000313" key="3">
    <source>
        <dbReference type="Proteomes" id="UP001234178"/>
    </source>
</evidence>
<feature type="chain" id="PRO_5045121471" evidence="1">
    <location>
        <begin position="32"/>
        <end position="118"/>
    </location>
</feature>
<name>A0ABQ9Z8T9_9CRUS</name>
<dbReference type="EMBL" id="JAOYFB010000002">
    <property type="protein sequence ID" value="KAK4008920.1"/>
    <property type="molecule type" value="Genomic_DNA"/>
</dbReference>
<dbReference type="Proteomes" id="UP001234178">
    <property type="component" value="Unassembled WGS sequence"/>
</dbReference>
<evidence type="ECO:0000313" key="2">
    <source>
        <dbReference type="EMBL" id="KAK4008920.1"/>
    </source>
</evidence>
<organism evidence="2 3">
    <name type="scientific">Daphnia magna</name>
    <dbReference type="NCBI Taxonomy" id="35525"/>
    <lineage>
        <taxon>Eukaryota</taxon>
        <taxon>Metazoa</taxon>
        <taxon>Ecdysozoa</taxon>
        <taxon>Arthropoda</taxon>
        <taxon>Crustacea</taxon>
        <taxon>Branchiopoda</taxon>
        <taxon>Diplostraca</taxon>
        <taxon>Cladocera</taxon>
        <taxon>Anomopoda</taxon>
        <taxon>Daphniidae</taxon>
        <taxon>Daphnia</taxon>
    </lineage>
</organism>
<accession>A0ABQ9Z8T9</accession>
<keyword evidence="1" id="KW-0732">Signal</keyword>
<keyword evidence="3" id="KW-1185">Reference proteome</keyword>
<gene>
    <name evidence="2" type="ORF">OUZ56_014042</name>
</gene>
<sequence length="118" mass="13255">MGTASYHPVSSSSPPLLRIIIFFLSLSTVLSQGMKNNQQQNINFREKEKQILDRILGTQYYDRRIRPAGANGTEGPAVVDVNLMFRSFPTISDNKMILAVKELVAWHVQSTGIVDYGR</sequence>
<feature type="signal peptide" evidence="1">
    <location>
        <begin position="1"/>
        <end position="31"/>
    </location>
</feature>
<evidence type="ECO:0000256" key="1">
    <source>
        <dbReference type="SAM" id="SignalP"/>
    </source>
</evidence>